<dbReference type="Proteomes" id="UP001152799">
    <property type="component" value="Chromosome 7"/>
</dbReference>
<name>A0A9N9MVR7_9CUCU</name>
<dbReference type="AlphaFoldDB" id="A0A9N9MVR7"/>
<dbReference type="OrthoDB" id="6774673at2759"/>
<evidence type="ECO:0000313" key="2">
    <source>
        <dbReference type="EMBL" id="CAG9771646.1"/>
    </source>
</evidence>
<feature type="region of interest" description="Disordered" evidence="1">
    <location>
        <begin position="64"/>
        <end position="86"/>
    </location>
</feature>
<feature type="region of interest" description="Disordered" evidence="1">
    <location>
        <begin position="180"/>
        <end position="202"/>
    </location>
</feature>
<evidence type="ECO:0000313" key="3">
    <source>
        <dbReference type="Proteomes" id="UP001152799"/>
    </source>
</evidence>
<feature type="compositionally biased region" description="Low complexity" evidence="1">
    <location>
        <begin position="64"/>
        <end position="78"/>
    </location>
</feature>
<dbReference type="PANTHER" id="PTHR10773:SF19">
    <property type="match status" value="1"/>
</dbReference>
<organism evidence="2 3">
    <name type="scientific">Ceutorhynchus assimilis</name>
    <name type="common">cabbage seed weevil</name>
    <dbReference type="NCBI Taxonomy" id="467358"/>
    <lineage>
        <taxon>Eukaryota</taxon>
        <taxon>Metazoa</taxon>
        <taxon>Ecdysozoa</taxon>
        <taxon>Arthropoda</taxon>
        <taxon>Hexapoda</taxon>
        <taxon>Insecta</taxon>
        <taxon>Pterygota</taxon>
        <taxon>Neoptera</taxon>
        <taxon>Endopterygota</taxon>
        <taxon>Coleoptera</taxon>
        <taxon>Polyphaga</taxon>
        <taxon>Cucujiformia</taxon>
        <taxon>Curculionidae</taxon>
        <taxon>Ceutorhynchinae</taxon>
        <taxon>Ceutorhynchus</taxon>
    </lineage>
</organism>
<gene>
    <name evidence="2" type="ORF">CEUTPL_LOCUS12076</name>
</gene>
<sequence length="761" mass="88867">MSSRTKKILELAKLAHSSENNTEENDYSLQEISEIELSGNILLKKALSPEDISNIIREVENVFDNDNASDNPDNSINSAENHNHNEQYHPGIGNNETIHEVNEIGTRQLDEALSSEDIITIINEAEIVFDINENPSDCHNNSAVLSDITNVVSWQKENQTHDKQSHLVNLACKAHRPEQTDVYDNDDYSPESETDSEESMEIDEDEIQLQVNVIEDETENENGTVKRNEKRTNKRYINKQLRMAGKRYLGFRKPRNQSNTFHDTTRTERKLGARCSCKQKAKDPTRKCFKVTEGMRQAIFQNFWSNVTWDQRKVNVSNTAKVTEKARPKEAESSRRNITIKYFLICGNEEVPVCKIMYSHTLSLGEWTIRSWTTQSNNRMNKSTQIELSQHNPRNYLFKEDRDFLIEFLTSLNKLPSHYCRKDTDKLYLEQNFQSFAQLHRVYEIKCQENEKKPLSTKTLTKMAEEMNLALFRPRQDQCDICFKYKNGNLSEMDYSEHINMKNSARKEKEEDKKKGLRRTVQCYYRRATCYWYDETNADGQASTYASFLVDYLEENFLNPSNPMIPIVIYSDGCTAQNRNCVISNALLHVSEKYKVCITQKYLEKGHTQMEVDSVHSAIETSLKNKEIYLPCDYLRVTKESRQKNPYIAKSMDYSFFKNYAHKDYLKYSSIRPSRTGGDSNVVDIRVLQYYEDKIRFKLNFESEFKDLPIRPKIIQLGNVIFPQLFRQRLPISSIKYSHLQAIKQVIPKDCWGFYDSLPHK</sequence>
<reference evidence="2" key="1">
    <citation type="submission" date="2022-01" db="EMBL/GenBank/DDBJ databases">
        <authorList>
            <person name="King R."/>
        </authorList>
    </citation>
    <scope>NUCLEOTIDE SEQUENCE</scope>
</reference>
<feature type="compositionally biased region" description="Acidic residues" evidence="1">
    <location>
        <begin position="181"/>
        <end position="202"/>
    </location>
</feature>
<protein>
    <submittedName>
        <fullName evidence="2">Uncharacterized protein</fullName>
    </submittedName>
</protein>
<keyword evidence="3" id="KW-1185">Reference proteome</keyword>
<accession>A0A9N9MVR7</accession>
<dbReference type="PANTHER" id="PTHR10773">
    <property type="entry name" value="DNA-DIRECTED RNA POLYMERASES I, II, AND III SUBUNIT RPABC2"/>
    <property type="match status" value="1"/>
</dbReference>
<proteinExistence type="predicted"/>
<dbReference type="EMBL" id="OU892283">
    <property type="protein sequence ID" value="CAG9771646.1"/>
    <property type="molecule type" value="Genomic_DNA"/>
</dbReference>
<evidence type="ECO:0000256" key="1">
    <source>
        <dbReference type="SAM" id="MobiDB-lite"/>
    </source>
</evidence>